<keyword evidence="4" id="KW-0963">Cytoplasm</keyword>
<dbReference type="KEGG" id="ffu:CLAFUR5_00825"/>
<feature type="region of interest" description="Disordered" evidence="9">
    <location>
        <begin position="252"/>
        <end position="282"/>
    </location>
</feature>
<dbReference type="AlphaFoldDB" id="A0A9Q8L596"/>
<reference evidence="10" key="2">
    <citation type="journal article" date="2022" name="Microb. Genom.">
        <title>A chromosome-scale genome assembly of the tomato pathogen Cladosporium fulvum reveals a compartmentalized genome architecture and the presence of a dispensable chromosome.</title>
        <authorList>
            <person name="Zaccaron A.Z."/>
            <person name="Chen L.H."/>
            <person name="Samaras A."/>
            <person name="Stergiopoulos I."/>
        </authorList>
    </citation>
    <scope>NUCLEOTIDE SEQUENCE</scope>
    <source>
        <strain evidence="10">Race5_Kim</strain>
    </source>
</reference>
<dbReference type="RefSeq" id="XP_047755472.1">
    <property type="nucleotide sequence ID" value="XM_047899973.1"/>
</dbReference>
<feature type="compositionally biased region" description="Polar residues" evidence="9">
    <location>
        <begin position="33"/>
        <end position="49"/>
    </location>
</feature>
<accession>A0A9Q8L596</accession>
<dbReference type="GeneID" id="71980703"/>
<comment type="subcellular location">
    <subcellularLocation>
        <location evidence="2">Cytoplasm</location>
    </subcellularLocation>
    <subcellularLocation>
        <location evidence="1">Nucleus</location>
    </subcellularLocation>
</comment>
<evidence type="ECO:0000256" key="1">
    <source>
        <dbReference type="ARBA" id="ARBA00004123"/>
    </source>
</evidence>
<feature type="compositionally biased region" description="Low complexity" evidence="9">
    <location>
        <begin position="154"/>
        <end position="171"/>
    </location>
</feature>
<evidence type="ECO:0000256" key="6">
    <source>
        <dbReference type="ARBA" id="ARBA00023015"/>
    </source>
</evidence>
<organism evidence="10 11">
    <name type="scientific">Passalora fulva</name>
    <name type="common">Tomato leaf mold</name>
    <name type="synonym">Cladosporium fulvum</name>
    <dbReference type="NCBI Taxonomy" id="5499"/>
    <lineage>
        <taxon>Eukaryota</taxon>
        <taxon>Fungi</taxon>
        <taxon>Dikarya</taxon>
        <taxon>Ascomycota</taxon>
        <taxon>Pezizomycotina</taxon>
        <taxon>Dothideomycetes</taxon>
        <taxon>Dothideomycetidae</taxon>
        <taxon>Mycosphaerellales</taxon>
        <taxon>Mycosphaerellaceae</taxon>
        <taxon>Fulvia</taxon>
    </lineage>
</organism>
<evidence type="ECO:0000256" key="4">
    <source>
        <dbReference type="ARBA" id="ARBA00022490"/>
    </source>
</evidence>
<evidence type="ECO:0000256" key="9">
    <source>
        <dbReference type="SAM" id="MobiDB-lite"/>
    </source>
</evidence>
<dbReference type="GO" id="GO:0005737">
    <property type="term" value="C:cytoplasm"/>
    <property type="evidence" value="ECO:0007669"/>
    <property type="project" value="UniProtKB-SubCell"/>
</dbReference>
<feature type="region of interest" description="Disordered" evidence="9">
    <location>
        <begin position="113"/>
        <end position="173"/>
    </location>
</feature>
<evidence type="ECO:0000256" key="7">
    <source>
        <dbReference type="ARBA" id="ARBA00023163"/>
    </source>
</evidence>
<keyword evidence="5" id="KW-0678">Repressor</keyword>
<dbReference type="Pfam" id="PF08528">
    <property type="entry name" value="Whi5"/>
    <property type="match status" value="1"/>
</dbReference>
<dbReference type="OMA" id="YERERRM"/>
<feature type="compositionally biased region" description="Polar residues" evidence="9">
    <location>
        <begin position="1"/>
        <end position="23"/>
    </location>
</feature>
<dbReference type="GO" id="GO:0005634">
    <property type="term" value="C:nucleus"/>
    <property type="evidence" value="ECO:0007669"/>
    <property type="project" value="UniProtKB-SubCell"/>
</dbReference>
<keyword evidence="7" id="KW-0804">Transcription</keyword>
<dbReference type="InterPro" id="IPR013734">
    <property type="entry name" value="TF_Nrm1/Whi5"/>
</dbReference>
<evidence type="ECO:0000256" key="5">
    <source>
        <dbReference type="ARBA" id="ARBA00022491"/>
    </source>
</evidence>
<evidence type="ECO:0000256" key="8">
    <source>
        <dbReference type="ARBA" id="ARBA00023242"/>
    </source>
</evidence>
<evidence type="ECO:0000313" key="11">
    <source>
        <dbReference type="Proteomes" id="UP000756132"/>
    </source>
</evidence>
<proteinExistence type="inferred from homology"/>
<keyword evidence="8" id="KW-0539">Nucleus</keyword>
<dbReference type="OrthoDB" id="5345625at2759"/>
<feature type="region of interest" description="Disordered" evidence="9">
    <location>
        <begin position="1"/>
        <end position="54"/>
    </location>
</feature>
<evidence type="ECO:0000256" key="2">
    <source>
        <dbReference type="ARBA" id="ARBA00004496"/>
    </source>
</evidence>
<comment type="similarity">
    <text evidence="3">Belongs to the WHI5/NRM1 family.</text>
</comment>
<sequence length="303" mass="32752">MAENTNANLVFSADSRLSSNNPSRRALGEVSPNVRQQPSSATMLNSKPLTGSPLKRSFTAAMEGGQGFQYLKRRKLSIDSPLSQVHTAAAPVITQPLPQWSPALPLQENPLPEIQHISPSEPTRPNTPNDSPEEEDGPGSNERRSFSSLINYDPSSQTAPSSQQPAQSATTVKGPSYAELLRLRLRVAMYKVRTNQTDIPFDDLRVEQSPPPPPHAFALVPSEQQPCAQLLPAPLLRPTAYSNRMLYNMPSSPPSAFSPAKLSRGGEAKTPTSGRFSAPEQELTSSIVKGRVAEGLLGLRNAV</sequence>
<evidence type="ECO:0000313" key="10">
    <source>
        <dbReference type="EMBL" id="UJO11106.1"/>
    </source>
</evidence>
<keyword evidence="11" id="KW-1185">Reference proteome</keyword>
<keyword evidence="6" id="KW-0805">Transcription regulation</keyword>
<reference evidence="10" key="1">
    <citation type="submission" date="2021-12" db="EMBL/GenBank/DDBJ databases">
        <authorList>
            <person name="Zaccaron A."/>
            <person name="Stergiopoulos I."/>
        </authorList>
    </citation>
    <scope>NUCLEOTIDE SEQUENCE</scope>
    <source>
        <strain evidence="10">Race5_Kim</strain>
    </source>
</reference>
<name>A0A9Q8L596_PASFU</name>
<feature type="compositionally biased region" description="Polar residues" evidence="9">
    <location>
        <begin position="117"/>
        <end position="130"/>
    </location>
</feature>
<protein>
    <submittedName>
        <fullName evidence="10">Uncharacterized protein</fullName>
    </submittedName>
</protein>
<dbReference type="Proteomes" id="UP000756132">
    <property type="component" value="Chromosome 1"/>
</dbReference>
<dbReference type="EMBL" id="CP090163">
    <property type="protein sequence ID" value="UJO11106.1"/>
    <property type="molecule type" value="Genomic_DNA"/>
</dbReference>
<gene>
    <name evidence="10" type="ORF">CLAFUR5_00825</name>
</gene>
<evidence type="ECO:0000256" key="3">
    <source>
        <dbReference type="ARBA" id="ARBA00006922"/>
    </source>
</evidence>